<evidence type="ECO:0000313" key="4">
    <source>
        <dbReference type="Proteomes" id="UP000693946"/>
    </source>
</evidence>
<protein>
    <recommendedName>
        <fullName evidence="2">DUF6729 domain-containing protein</fullName>
    </recommendedName>
</protein>
<dbReference type="PANTHER" id="PTHR24401:SF29">
    <property type="entry name" value="SI:CH211-243P7.3-RELATED"/>
    <property type="match status" value="1"/>
</dbReference>
<reference evidence="3" key="2">
    <citation type="submission" date="2021-03" db="EMBL/GenBank/DDBJ databases">
        <authorList>
            <person name="Guerrero-Cozar I."/>
            <person name="Gomez-Garrido J."/>
            <person name="Berbel C."/>
            <person name="Martinez-Blanch J.F."/>
            <person name="Alioto T."/>
            <person name="Claros M.G."/>
            <person name="Gagnaire P.A."/>
            <person name="Manchado M."/>
        </authorList>
    </citation>
    <scope>NUCLEOTIDE SEQUENCE</scope>
    <source>
        <strain evidence="3">Sse05_10M</strain>
        <tissue evidence="3">Blood</tissue>
    </source>
</reference>
<comment type="caution">
    <text evidence="3">The sequence shown here is derived from an EMBL/GenBank/DDBJ whole genome shotgun (WGS) entry which is preliminary data.</text>
</comment>
<dbReference type="Proteomes" id="UP000693946">
    <property type="component" value="Linkage Group LG1"/>
</dbReference>
<evidence type="ECO:0000259" key="2">
    <source>
        <dbReference type="Pfam" id="PF20499"/>
    </source>
</evidence>
<sequence>MALQKPASGKELLPLSWRQTLPEEQQEWVGRALFQMEPSSGKVVLTSPLKLWWHPPGAQPLYTQPPANAHDFFQRPFFLWMPYQMWAYHLKCPADGQKLMAAGLYETVRRVLDMSGWYFMATECLQCSACNKKIVGWSQDIVDQLDVAHREQFPAVLTYNLSCDKAVIRQLNERTLGNSVARLSASLVEQHSREWMARSIQYLSVLRKLRAPGAPPKEVSIPKLMKVPELTWFSRVYILDAMTRLDDTKARVTSIFGEILKMASTKKITKKLAGAAAGSAACMTNVGNEYGQVLVSVLTAAEGDGLANMAAGLMRRYRAAGKAPPKVMYVAQDCCATVGTSSVHHMFHEWHELVVRLDVWHLMQRFARGVTTDSHQLYGLFMARLSFAIFEWDTGDIARLRAAKQSMEGRDVHIKLSAKELAGHCRRHTKGAAETERLLREVLDAFWHMTDAMGVPLIDRARMEEIWSTQRRHLDCIQDPEGVELYTQTGELTKGGVRLPVYRCARGSTSIEYFHQRQYHFIPGTSASDVHFQVYLLEGLVRWNEDHGREAVEGGQRAALRCYSAQLRHTFNQLAQEVKGVELVDDYTQPREYTGELLGVEYLYSQSGAVLEQYPNTPDGTDEAEDEDYSFEEEEPEEIRLLVHHNTLLQEPHSVPVPEASSSQLGPHPTPEDNRMEVQQAEEDEDVIGPDGHPGYHHLVALAHSLVELRHRPFVTAHQSREVVALWEKLTERDKALVTFPRRHQDRLVQGRFKTSNRVAVGQGAGAAQSPKASRLVEAIMLELYRVHIHDVKTFAGVRINRWAGVMRDYKQIQENVVNSPVLMACTRIQLYNVHQRALSMWYNQRSKVMMSDIIAVTVPGPSTPLTAAEPLPAPRTPLQGPQQPDQSLEHHLPTDASGLAVTIRGPLAPELFDLIIIQQSATTSSASTTATAPTVAPAITPATIAGAMPRSTAWRHRVQAEQERRARQKGRILKPFKKVSQFMCRRCGQPKTKEYGHSRYKRGTFCAQADRGTVEQWLLEMKRREREGATAAATTTTTTYRTIFPAP</sequence>
<dbReference type="EMBL" id="JAGKHQ010000001">
    <property type="protein sequence ID" value="KAG7524492.1"/>
    <property type="molecule type" value="Genomic_DNA"/>
</dbReference>
<feature type="domain" description="DUF6729" evidence="2">
    <location>
        <begin position="17"/>
        <end position="241"/>
    </location>
</feature>
<reference evidence="3 4" key="1">
    <citation type="journal article" date="2021" name="Sci. Rep.">
        <title>Chromosome anchoring in Senegalese sole (Solea senegalensis) reveals sex-associated markers and genome rearrangements in flatfish.</title>
        <authorList>
            <person name="Guerrero-Cozar I."/>
            <person name="Gomez-Garrido J."/>
            <person name="Berbel C."/>
            <person name="Martinez-Blanch J.F."/>
            <person name="Alioto T."/>
            <person name="Claros M.G."/>
            <person name="Gagnaire P.A."/>
            <person name="Manchado M."/>
        </authorList>
    </citation>
    <scope>NUCLEOTIDE SEQUENCE [LARGE SCALE GENOMIC DNA]</scope>
    <source>
        <strain evidence="3">Sse05_10M</strain>
    </source>
</reference>
<feature type="region of interest" description="Disordered" evidence="1">
    <location>
        <begin position="653"/>
        <end position="681"/>
    </location>
</feature>
<evidence type="ECO:0000256" key="1">
    <source>
        <dbReference type="SAM" id="MobiDB-lite"/>
    </source>
</evidence>
<dbReference type="InterPro" id="IPR046616">
    <property type="entry name" value="DUF6729"/>
</dbReference>
<organism evidence="3 4">
    <name type="scientific">Solea senegalensis</name>
    <name type="common">Senegalese sole</name>
    <dbReference type="NCBI Taxonomy" id="28829"/>
    <lineage>
        <taxon>Eukaryota</taxon>
        <taxon>Metazoa</taxon>
        <taxon>Chordata</taxon>
        <taxon>Craniata</taxon>
        <taxon>Vertebrata</taxon>
        <taxon>Euteleostomi</taxon>
        <taxon>Actinopterygii</taxon>
        <taxon>Neopterygii</taxon>
        <taxon>Teleostei</taxon>
        <taxon>Neoteleostei</taxon>
        <taxon>Acanthomorphata</taxon>
        <taxon>Carangaria</taxon>
        <taxon>Pleuronectiformes</taxon>
        <taxon>Pleuronectoidei</taxon>
        <taxon>Soleidae</taxon>
        <taxon>Solea</taxon>
    </lineage>
</organism>
<name>A0AAV6T528_SOLSE</name>
<dbReference type="Pfam" id="PF20499">
    <property type="entry name" value="DUF6729"/>
    <property type="match status" value="1"/>
</dbReference>
<proteinExistence type="predicted"/>
<gene>
    <name evidence="3" type="ORF">JOB18_012650</name>
</gene>
<dbReference type="EMBL" id="JAGKHQ010000001">
    <property type="protein sequence ID" value="KAG7524491.1"/>
    <property type="molecule type" value="Genomic_DNA"/>
</dbReference>
<keyword evidence="4" id="KW-1185">Reference proteome</keyword>
<dbReference type="AlphaFoldDB" id="A0AAV6T528"/>
<feature type="region of interest" description="Disordered" evidence="1">
    <location>
        <begin position="866"/>
        <end position="892"/>
    </location>
</feature>
<accession>A0AAV6T528</accession>
<dbReference type="PANTHER" id="PTHR24401">
    <property type="entry name" value="SI:CH211-243P7.3-RELATED"/>
    <property type="match status" value="1"/>
</dbReference>
<evidence type="ECO:0000313" key="3">
    <source>
        <dbReference type="EMBL" id="KAG7524491.1"/>
    </source>
</evidence>